<evidence type="ECO:0000313" key="4">
    <source>
        <dbReference type="Proteomes" id="UP001238096"/>
    </source>
</evidence>
<dbReference type="InterPro" id="IPR008972">
    <property type="entry name" value="Cupredoxin"/>
</dbReference>
<dbReference type="RefSeq" id="WP_018366514.1">
    <property type="nucleotide sequence ID" value="NZ_CP104407.1"/>
</dbReference>
<keyword evidence="1" id="KW-0812">Transmembrane</keyword>
<evidence type="ECO:0000313" key="3">
    <source>
        <dbReference type="EMBL" id="WMB28741.1"/>
    </source>
</evidence>
<keyword evidence="4" id="KW-1185">Reference proteome</keyword>
<dbReference type="EMBL" id="CP110509">
    <property type="protein sequence ID" value="WMB28741.1"/>
    <property type="molecule type" value="Genomic_DNA"/>
</dbReference>
<sequence>MEKIGVALLGLGLIAFIVWWFFVNHHKVSEKSVIRGKVQEIEIEVNGGYSPETIILKKGLPAKLTFYRKDPSSCLDQIVLADFGIHKDLPLKEKTLVTIHPDKEGEYGFACGMNMFKGKLIVE</sequence>
<organism evidence="3 4">
    <name type="scientific">Streptococcus didelphis</name>
    <dbReference type="NCBI Taxonomy" id="102886"/>
    <lineage>
        <taxon>Bacteria</taxon>
        <taxon>Bacillati</taxon>
        <taxon>Bacillota</taxon>
        <taxon>Bacilli</taxon>
        <taxon>Lactobacillales</taxon>
        <taxon>Streptococcaceae</taxon>
        <taxon>Streptococcus</taxon>
    </lineage>
</organism>
<dbReference type="Gene3D" id="2.60.40.420">
    <property type="entry name" value="Cupredoxins - blue copper proteins"/>
    <property type="match status" value="1"/>
</dbReference>
<dbReference type="Pfam" id="PF13473">
    <property type="entry name" value="Cupredoxin_1"/>
    <property type="match status" value="1"/>
</dbReference>
<name>A0ABY9LIM3_9STRE</name>
<accession>A0ABY9LIM3</accession>
<feature type="transmembrane region" description="Helical" evidence="1">
    <location>
        <begin position="6"/>
        <end position="23"/>
    </location>
</feature>
<dbReference type="SUPFAM" id="SSF49503">
    <property type="entry name" value="Cupredoxins"/>
    <property type="match status" value="1"/>
</dbReference>
<feature type="domain" description="EfeO-type cupredoxin-like" evidence="2">
    <location>
        <begin position="14"/>
        <end position="122"/>
    </location>
</feature>
<evidence type="ECO:0000256" key="1">
    <source>
        <dbReference type="SAM" id="Phobius"/>
    </source>
</evidence>
<gene>
    <name evidence="3" type="ORF">N1496_04610</name>
</gene>
<proteinExistence type="predicted"/>
<evidence type="ECO:0000259" key="2">
    <source>
        <dbReference type="Pfam" id="PF13473"/>
    </source>
</evidence>
<dbReference type="Proteomes" id="UP001238096">
    <property type="component" value="Chromosome"/>
</dbReference>
<protein>
    <submittedName>
        <fullName evidence="3">Cupredoxin domain-containing protein</fullName>
    </submittedName>
</protein>
<dbReference type="InterPro" id="IPR028096">
    <property type="entry name" value="EfeO_Cupredoxin"/>
</dbReference>
<keyword evidence="1" id="KW-1133">Transmembrane helix</keyword>
<keyword evidence="1" id="KW-0472">Membrane</keyword>
<reference evidence="4" key="1">
    <citation type="submission" date="2022-10" db="EMBL/GenBank/DDBJ databases">
        <title>Streptococcus didelphis as causative of fatal infections in opossums (Didelphis albiventris).</title>
        <authorList>
            <person name="Breyer G.M."/>
            <person name="Da Silva M.E.R.J."/>
            <person name="Siqueira F.M."/>
        </authorList>
    </citation>
    <scope>NUCLEOTIDE SEQUENCE [LARGE SCALE GENOMIC DNA]</scope>
    <source>
        <strain evidence="4">LBVP101/21</strain>
    </source>
</reference>